<evidence type="ECO:0000256" key="12">
    <source>
        <dbReference type="ARBA" id="ARBA00023303"/>
    </source>
</evidence>
<dbReference type="Gene3D" id="2.60.120.10">
    <property type="entry name" value="Jelly Rolls"/>
    <property type="match status" value="1"/>
</dbReference>
<keyword evidence="8 14" id="KW-0630">Potassium</keyword>
<protein>
    <recommendedName>
        <fullName evidence="14">Potassium channel</fullName>
    </recommendedName>
</protein>
<dbReference type="Pfam" id="PF12796">
    <property type="entry name" value="Ank_2"/>
    <property type="match status" value="2"/>
</dbReference>
<evidence type="ECO:0000259" key="15">
    <source>
        <dbReference type="PROSITE" id="PS50042"/>
    </source>
</evidence>
<dbReference type="Pfam" id="PF11834">
    <property type="entry name" value="KHA"/>
    <property type="match status" value="1"/>
</dbReference>
<comment type="similarity">
    <text evidence="2 14">Belongs to the potassium channel family. Plant (TC 1.A.1.4) subfamily.</text>
</comment>
<evidence type="ECO:0000256" key="6">
    <source>
        <dbReference type="ARBA" id="ARBA00022826"/>
    </source>
</evidence>
<keyword evidence="9 14" id="KW-1133">Transmembrane helix</keyword>
<comment type="function">
    <text evidence="14">Potassium channel.</text>
</comment>
<evidence type="ECO:0000313" key="18">
    <source>
        <dbReference type="Proteomes" id="UP001472677"/>
    </source>
</evidence>
<keyword evidence="11 14" id="KW-0472">Membrane</keyword>
<dbReference type="Gene3D" id="1.25.40.20">
    <property type="entry name" value="Ankyrin repeat-containing domain"/>
    <property type="match status" value="1"/>
</dbReference>
<comment type="caution">
    <text evidence="17">The sequence shown here is derived from an EMBL/GenBank/DDBJ whole genome shotgun (WGS) entry which is preliminary data.</text>
</comment>
<keyword evidence="3 14" id="KW-0813">Transport</keyword>
<comment type="domain">
    <text evidence="14">The KHA domain (rich in hydrophobic and acidic residues) present in the C-terminal part is likely to be important for tetramerization.</text>
</comment>
<dbReference type="InterPro" id="IPR003938">
    <property type="entry name" value="K_chnl_volt-dep_EAG/ELK/ERG"/>
</dbReference>
<feature type="transmembrane region" description="Helical" evidence="14">
    <location>
        <begin position="273"/>
        <end position="295"/>
    </location>
</feature>
<dbReference type="PANTHER" id="PTHR45743:SF2">
    <property type="entry name" value="POTASSIUM CHANNEL AKT1"/>
    <property type="match status" value="1"/>
</dbReference>
<dbReference type="SMART" id="SM00248">
    <property type="entry name" value="ANK"/>
    <property type="match status" value="5"/>
</dbReference>
<feature type="repeat" description="ANK" evidence="13">
    <location>
        <begin position="602"/>
        <end position="634"/>
    </location>
</feature>
<evidence type="ECO:0000256" key="10">
    <source>
        <dbReference type="ARBA" id="ARBA00023065"/>
    </source>
</evidence>
<feature type="transmembrane region" description="Helical" evidence="14">
    <location>
        <begin position="54"/>
        <end position="72"/>
    </location>
</feature>
<dbReference type="EMBL" id="JBBPBM010000043">
    <property type="protein sequence ID" value="KAK8523322.1"/>
    <property type="molecule type" value="Genomic_DNA"/>
</dbReference>
<evidence type="ECO:0000256" key="4">
    <source>
        <dbReference type="ARBA" id="ARBA00022538"/>
    </source>
</evidence>
<dbReference type="InterPro" id="IPR018490">
    <property type="entry name" value="cNMP-bd_dom_sf"/>
</dbReference>
<keyword evidence="6 14" id="KW-0631">Potassium channel</keyword>
<proteinExistence type="inferred from homology"/>
<evidence type="ECO:0000256" key="13">
    <source>
        <dbReference type="PROSITE-ProRule" id="PRU00023"/>
    </source>
</evidence>
<dbReference type="PROSITE" id="PS51490">
    <property type="entry name" value="KHA"/>
    <property type="match status" value="1"/>
</dbReference>
<feature type="domain" description="KHA" evidence="16">
    <location>
        <begin position="817"/>
        <end position="884"/>
    </location>
</feature>
<feature type="repeat" description="ANK" evidence="13">
    <location>
        <begin position="572"/>
        <end position="604"/>
    </location>
</feature>
<dbReference type="Gene3D" id="1.10.287.630">
    <property type="entry name" value="Helix hairpin bin"/>
    <property type="match status" value="1"/>
</dbReference>
<keyword evidence="12 14" id="KW-0407">Ion channel</keyword>
<accession>A0ABR2CUL0</accession>
<gene>
    <name evidence="17" type="ORF">V6N12_047846</name>
</gene>
<dbReference type="InterPro" id="IPR045319">
    <property type="entry name" value="KAT/AKT"/>
</dbReference>
<evidence type="ECO:0000256" key="8">
    <source>
        <dbReference type="ARBA" id="ARBA00022958"/>
    </source>
</evidence>
<keyword evidence="10 14" id="KW-0406">Ion transport</keyword>
<reference evidence="17 18" key="1">
    <citation type="journal article" date="2024" name="G3 (Bethesda)">
        <title>Genome assembly of Hibiscus sabdariffa L. provides insights into metabolisms of medicinal natural products.</title>
        <authorList>
            <person name="Kim T."/>
        </authorList>
    </citation>
    <scope>NUCLEOTIDE SEQUENCE [LARGE SCALE GENOMIC DNA]</scope>
    <source>
        <strain evidence="17">TK-2024</strain>
        <tissue evidence="17">Old leaves</tissue>
    </source>
</reference>
<feature type="repeat" description="ANK" evidence="13">
    <location>
        <begin position="666"/>
        <end position="698"/>
    </location>
</feature>
<dbReference type="Pfam" id="PF00520">
    <property type="entry name" value="Ion_trans"/>
    <property type="match status" value="1"/>
</dbReference>
<dbReference type="InterPro" id="IPR021789">
    <property type="entry name" value="KHA_dom"/>
</dbReference>
<evidence type="ECO:0000256" key="1">
    <source>
        <dbReference type="ARBA" id="ARBA00004141"/>
    </source>
</evidence>
<keyword evidence="13" id="KW-0040">ANK repeat</keyword>
<keyword evidence="5 14" id="KW-0812">Transmembrane</keyword>
<comment type="subunit">
    <text evidence="14">The potassium channel is composed of a homo- or heterotetrameric complex of pore-forming subunits.</text>
</comment>
<dbReference type="InterPro" id="IPR000595">
    <property type="entry name" value="cNMP-bd_dom"/>
</dbReference>
<evidence type="ECO:0000313" key="17">
    <source>
        <dbReference type="EMBL" id="KAK8523322.1"/>
    </source>
</evidence>
<sequence>MDSVANRRMFEEQEMERESIHYTSSDVALPALGNRSNRRVKPRRFIVSPHDPRYRVWETFLALLVVYTAWVSPFEFGFLHKPHPVLSVTDNVVNAFFALDIVLTFFVAYLDKATYLYIDDRKKIAWKYGTSWLAFDIISTIPSELAQKISPKPLSPYGIFNMLRLWRLRRVVALFTRLEKDVNYSYFWVRYSRLICVTLFVVHNTGCYIYLLAAKHHDPGRTWIGEALGADFKEKQTLFSLYATSVYWALVTFTTVGYGDIHPANTGEMIFDFFYMLINLGLYAYLFGNMTMLVAQSATRTRLFRESIRAASCFSLRNQLPRRLQDQILEHLNLKFRTDSEAVQQQDTLNSLPKAIRSSISNYLFHSVIENVYLFHGVSKDFLFPLASEMKPEYFPPKEEVILQNEVPTDFYILVTGAVDLLVFKNGLEQVVGEAKAGDIFGEIGVLCHRPQLFTVRTKRLCQLLRLDRTAFLKIIQVNVGDGTIIMNNLFQSVKLSKESLHCNMPNSLLVQHLEDMNDPIMKGILRETVNMLARGRMDLPLNLCFAAQRGDDVLLHQLLKRELDPDESDNNGRTALHIAASKGNENCIRLLLSHGADPNCKGIVPLWEAMLGGHQKVAKLLNENGANINYGDVGHYACTAAEKNNLSLLKKIIHYGGDITCASHTGLTALHVAVCEGNLEIVKFLVEQGADIDKPDFHLWTPANLAEQQGHEEIIAFFKSSKKMKTDQSSVSVPEKPEMLSLSRFSSEPVIRPAAAAAVSGSSNGSWSHSCRRCQTNNSRKLLAGITSAAHYGEKDSMLSVHQSKGLGNLLVPSTRVVISCPEAGQVKGKLVLLPGSYEELLDIGAKKFGISSAKVVSKEGVEIDDIDVIRDGDHLVFVNNDQ</sequence>
<dbReference type="SUPFAM" id="SSF81324">
    <property type="entry name" value="Voltage-gated potassium channels"/>
    <property type="match status" value="1"/>
</dbReference>
<dbReference type="InterPro" id="IPR002110">
    <property type="entry name" value="Ankyrin_rpt"/>
</dbReference>
<name>A0ABR2CUL0_9ROSI</name>
<dbReference type="PRINTS" id="PR01463">
    <property type="entry name" value="EAGCHANLFMLY"/>
</dbReference>
<evidence type="ECO:0000256" key="9">
    <source>
        <dbReference type="ARBA" id="ARBA00022989"/>
    </source>
</evidence>
<dbReference type="SMART" id="SM00100">
    <property type="entry name" value="cNMP"/>
    <property type="match status" value="1"/>
</dbReference>
<dbReference type="SUPFAM" id="SSF51206">
    <property type="entry name" value="cAMP-binding domain-like"/>
    <property type="match status" value="1"/>
</dbReference>
<keyword evidence="18" id="KW-1185">Reference proteome</keyword>
<evidence type="ECO:0000256" key="7">
    <source>
        <dbReference type="ARBA" id="ARBA00022882"/>
    </source>
</evidence>
<dbReference type="Proteomes" id="UP001472677">
    <property type="component" value="Unassembled WGS sequence"/>
</dbReference>
<dbReference type="PANTHER" id="PTHR45743">
    <property type="entry name" value="POTASSIUM CHANNEL AKT1"/>
    <property type="match status" value="1"/>
</dbReference>
<comment type="subcellular location">
    <subcellularLocation>
        <location evidence="1 14">Membrane</location>
        <topology evidence="1 14">Multi-pass membrane protein</topology>
    </subcellularLocation>
</comment>
<dbReference type="PROSITE" id="PS50042">
    <property type="entry name" value="CNMP_BINDING_3"/>
    <property type="match status" value="1"/>
</dbReference>
<comment type="caution">
    <text evidence="14">Lacks conserved residue(s) required for the propagation of feature annotation.</text>
</comment>
<feature type="domain" description="Cyclic nucleotide-binding" evidence="15">
    <location>
        <begin position="374"/>
        <end position="476"/>
    </location>
</feature>
<evidence type="ECO:0000256" key="5">
    <source>
        <dbReference type="ARBA" id="ARBA00022692"/>
    </source>
</evidence>
<evidence type="ECO:0000256" key="14">
    <source>
        <dbReference type="RuleBase" id="RU369015"/>
    </source>
</evidence>
<evidence type="ECO:0000256" key="11">
    <source>
        <dbReference type="ARBA" id="ARBA00023136"/>
    </source>
</evidence>
<evidence type="ECO:0000256" key="3">
    <source>
        <dbReference type="ARBA" id="ARBA00022448"/>
    </source>
</evidence>
<dbReference type="InterPro" id="IPR005821">
    <property type="entry name" value="Ion_trans_dom"/>
</dbReference>
<dbReference type="InterPro" id="IPR014710">
    <property type="entry name" value="RmlC-like_jellyroll"/>
</dbReference>
<comment type="domain">
    <text evidence="14">The segment S4 is probably the voltage-sensor and is characterized by a series of positively charged amino acids. The pore-forming region H5 is enclosed by the transmembrane segments S5 and S6 in the Shaker-type (1P/6TM) and contains the GYGD signature motif which seems to be involved in potassium selectivity.</text>
</comment>
<dbReference type="PROSITE" id="PS50088">
    <property type="entry name" value="ANK_REPEAT"/>
    <property type="match status" value="3"/>
</dbReference>
<organism evidence="17 18">
    <name type="scientific">Hibiscus sabdariffa</name>
    <name type="common">roselle</name>
    <dbReference type="NCBI Taxonomy" id="183260"/>
    <lineage>
        <taxon>Eukaryota</taxon>
        <taxon>Viridiplantae</taxon>
        <taxon>Streptophyta</taxon>
        <taxon>Embryophyta</taxon>
        <taxon>Tracheophyta</taxon>
        <taxon>Spermatophyta</taxon>
        <taxon>Magnoliopsida</taxon>
        <taxon>eudicotyledons</taxon>
        <taxon>Gunneridae</taxon>
        <taxon>Pentapetalae</taxon>
        <taxon>rosids</taxon>
        <taxon>malvids</taxon>
        <taxon>Malvales</taxon>
        <taxon>Malvaceae</taxon>
        <taxon>Malvoideae</taxon>
        <taxon>Hibiscus</taxon>
    </lineage>
</organism>
<dbReference type="PRINTS" id="PR01415">
    <property type="entry name" value="ANKYRIN"/>
</dbReference>
<keyword evidence="7 14" id="KW-0851">Voltage-gated channel</keyword>
<dbReference type="InterPro" id="IPR036770">
    <property type="entry name" value="Ankyrin_rpt-contain_sf"/>
</dbReference>
<dbReference type="SUPFAM" id="SSF48403">
    <property type="entry name" value="Ankyrin repeat"/>
    <property type="match status" value="1"/>
</dbReference>
<dbReference type="PROSITE" id="PS50297">
    <property type="entry name" value="ANK_REP_REGION"/>
    <property type="match status" value="3"/>
</dbReference>
<evidence type="ECO:0000259" key="16">
    <source>
        <dbReference type="PROSITE" id="PS51490"/>
    </source>
</evidence>
<dbReference type="Pfam" id="PF00027">
    <property type="entry name" value="cNMP_binding"/>
    <property type="match status" value="1"/>
</dbReference>
<feature type="transmembrane region" description="Helical" evidence="14">
    <location>
        <begin position="239"/>
        <end position="261"/>
    </location>
</feature>
<keyword evidence="4 14" id="KW-0633">Potassium transport</keyword>
<dbReference type="CDD" id="cd00038">
    <property type="entry name" value="CAP_ED"/>
    <property type="match status" value="1"/>
</dbReference>
<evidence type="ECO:0000256" key="2">
    <source>
        <dbReference type="ARBA" id="ARBA00007929"/>
    </source>
</evidence>
<feature type="transmembrane region" description="Helical" evidence="14">
    <location>
        <begin position="194"/>
        <end position="213"/>
    </location>
</feature>
<dbReference type="Gene3D" id="1.10.287.70">
    <property type="match status" value="1"/>
</dbReference>
<feature type="transmembrane region" description="Helical" evidence="14">
    <location>
        <begin position="92"/>
        <end position="110"/>
    </location>
</feature>